<dbReference type="Proteomes" id="UP000234585">
    <property type="component" value="Unassembled WGS sequence"/>
</dbReference>
<reference evidence="3 4" key="1">
    <citation type="submission" date="2017-12" db="EMBL/GenBank/DDBJ databases">
        <authorList>
            <consortium name="DOE Joint Genome Institute"/>
            <person name="Haridas S."/>
            <person name="Kjaerbolling I."/>
            <person name="Vesth T.C."/>
            <person name="Frisvad J.C."/>
            <person name="Nybo J.L."/>
            <person name="Theobald S."/>
            <person name="Kuo A."/>
            <person name="Bowyer P."/>
            <person name="Matsuda Y."/>
            <person name="Mondo S."/>
            <person name="Lyhne E.K."/>
            <person name="Kogle M.E."/>
            <person name="Clum A."/>
            <person name="Lipzen A."/>
            <person name="Salamov A."/>
            <person name="Ngan C.Y."/>
            <person name="Daum C."/>
            <person name="Chiniquy J."/>
            <person name="Barry K."/>
            <person name="LaButti K."/>
            <person name="Simmons B.A."/>
            <person name="Magnuson J.K."/>
            <person name="Mortensen U.H."/>
            <person name="Larsen T.O."/>
            <person name="Grigoriev I.V."/>
            <person name="Baker S.E."/>
            <person name="Andersen M.R."/>
            <person name="Nordberg H.P."/>
            <person name="Cantor M.N."/>
            <person name="Hua S.X."/>
        </authorList>
    </citation>
    <scope>NUCLEOTIDE SEQUENCE [LARGE SCALE GENOMIC DNA]</scope>
    <source>
        <strain evidence="3 4">CBS 102.13</strain>
    </source>
</reference>
<feature type="signal peptide" evidence="2">
    <location>
        <begin position="1"/>
        <end position="33"/>
    </location>
</feature>
<evidence type="ECO:0008006" key="5">
    <source>
        <dbReference type="Google" id="ProtNLM"/>
    </source>
</evidence>
<evidence type="ECO:0000313" key="3">
    <source>
        <dbReference type="EMBL" id="PLB37343.1"/>
    </source>
</evidence>
<organism evidence="3 4">
    <name type="scientific">Aspergillus candidus</name>
    <dbReference type="NCBI Taxonomy" id="41067"/>
    <lineage>
        <taxon>Eukaryota</taxon>
        <taxon>Fungi</taxon>
        <taxon>Dikarya</taxon>
        <taxon>Ascomycota</taxon>
        <taxon>Pezizomycotina</taxon>
        <taxon>Eurotiomycetes</taxon>
        <taxon>Eurotiomycetidae</taxon>
        <taxon>Eurotiales</taxon>
        <taxon>Aspergillaceae</taxon>
        <taxon>Aspergillus</taxon>
        <taxon>Aspergillus subgen. Circumdati</taxon>
    </lineage>
</organism>
<evidence type="ECO:0000256" key="1">
    <source>
        <dbReference type="SAM" id="MobiDB-lite"/>
    </source>
</evidence>
<dbReference type="AlphaFoldDB" id="A0A2I2F9N9"/>
<evidence type="ECO:0000256" key="2">
    <source>
        <dbReference type="SAM" id="SignalP"/>
    </source>
</evidence>
<protein>
    <recommendedName>
        <fullName evidence="5">Secreted protein</fullName>
    </recommendedName>
</protein>
<name>A0A2I2F9N9_ASPCN</name>
<sequence length="107" mass="10640">MICAGGLGRTGRHRRRIHAAVCVCASAPCLLTASDSCAAGDARAGGGPSCRVLTPWCPMSGGGGDDCRGRGRGRPSTTDGSFSAAASYPGPLSPPCVSAPRYGCPSD</sequence>
<feature type="chain" id="PRO_5014193559" description="Secreted protein" evidence="2">
    <location>
        <begin position="34"/>
        <end position="107"/>
    </location>
</feature>
<gene>
    <name evidence="3" type="ORF">BDW47DRAFT_107331</name>
</gene>
<accession>A0A2I2F9N9</accession>
<keyword evidence="2" id="KW-0732">Signal</keyword>
<evidence type="ECO:0000313" key="4">
    <source>
        <dbReference type="Proteomes" id="UP000234585"/>
    </source>
</evidence>
<feature type="region of interest" description="Disordered" evidence="1">
    <location>
        <begin position="64"/>
        <end position="93"/>
    </location>
</feature>
<dbReference type="RefSeq" id="XP_024671355.1">
    <property type="nucleotide sequence ID" value="XM_024812986.1"/>
</dbReference>
<proteinExistence type="predicted"/>
<keyword evidence="4" id="KW-1185">Reference proteome</keyword>
<dbReference type="GeneID" id="36520146"/>
<dbReference type="EMBL" id="KZ559144">
    <property type="protein sequence ID" value="PLB37343.1"/>
    <property type="molecule type" value="Genomic_DNA"/>
</dbReference>